<sequence length="126" mass="14597">MASKTTPTTTDQNLQFILSVKVWIPASKQSEFFSLFKPVYDACVAEEECLFFVVGEPEDAGDGNISISWTEGWTNPVEWFMTVQMKRDYYEPYMSTTEAMFTKPRWFEILKPKDGYTAFKLQSQSQ</sequence>
<dbReference type="AlphaFoldDB" id="A0AAN6ELZ2"/>
<comment type="caution">
    <text evidence="1">The sequence shown here is derived from an EMBL/GenBank/DDBJ whole genome shotgun (WGS) entry which is preliminary data.</text>
</comment>
<proteinExistence type="predicted"/>
<evidence type="ECO:0008006" key="3">
    <source>
        <dbReference type="Google" id="ProtNLM"/>
    </source>
</evidence>
<dbReference type="SUPFAM" id="SSF54909">
    <property type="entry name" value="Dimeric alpha+beta barrel"/>
    <property type="match status" value="1"/>
</dbReference>
<name>A0AAN6ELZ2_EXODE</name>
<evidence type="ECO:0000313" key="1">
    <source>
        <dbReference type="EMBL" id="KAJ8987574.1"/>
    </source>
</evidence>
<dbReference type="Proteomes" id="UP001161757">
    <property type="component" value="Unassembled WGS sequence"/>
</dbReference>
<dbReference type="Gene3D" id="3.30.70.100">
    <property type="match status" value="1"/>
</dbReference>
<protein>
    <recommendedName>
        <fullName evidence="3">ABM domain-containing protein</fullName>
    </recommendedName>
</protein>
<accession>A0AAN6ELZ2</accession>
<gene>
    <name evidence="1" type="ORF">HRR80_008471</name>
</gene>
<reference evidence="1" key="1">
    <citation type="submission" date="2023-01" db="EMBL/GenBank/DDBJ databases">
        <title>Exophiala dermititidis isolated from Cystic Fibrosis Patient.</title>
        <authorList>
            <person name="Kurbessoian T."/>
            <person name="Crocker A."/>
            <person name="Murante D."/>
            <person name="Hogan D.A."/>
            <person name="Stajich J.E."/>
        </authorList>
    </citation>
    <scope>NUCLEOTIDE SEQUENCE</scope>
    <source>
        <strain evidence="1">Ex8</strain>
    </source>
</reference>
<organism evidence="1 2">
    <name type="scientific">Exophiala dermatitidis</name>
    <name type="common">Black yeast-like fungus</name>
    <name type="synonym">Wangiella dermatitidis</name>
    <dbReference type="NCBI Taxonomy" id="5970"/>
    <lineage>
        <taxon>Eukaryota</taxon>
        <taxon>Fungi</taxon>
        <taxon>Dikarya</taxon>
        <taxon>Ascomycota</taxon>
        <taxon>Pezizomycotina</taxon>
        <taxon>Eurotiomycetes</taxon>
        <taxon>Chaetothyriomycetidae</taxon>
        <taxon>Chaetothyriales</taxon>
        <taxon>Herpotrichiellaceae</taxon>
        <taxon>Exophiala</taxon>
    </lineage>
</organism>
<dbReference type="EMBL" id="JAJGCB010000024">
    <property type="protein sequence ID" value="KAJ8987574.1"/>
    <property type="molecule type" value="Genomic_DNA"/>
</dbReference>
<dbReference type="InterPro" id="IPR011008">
    <property type="entry name" value="Dimeric_a/b-barrel"/>
</dbReference>
<evidence type="ECO:0000313" key="2">
    <source>
        <dbReference type="Proteomes" id="UP001161757"/>
    </source>
</evidence>